<protein>
    <recommendedName>
        <fullName evidence="4">Midasin</fullName>
    </recommendedName>
</protein>
<dbReference type="SUPFAM" id="SSF52540">
    <property type="entry name" value="P-loop containing nucleoside triphosphate hydrolases"/>
    <property type="match status" value="6"/>
</dbReference>
<evidence type="ECO:0000256" key="5">
    <source>
        <dbReference type="ARBA" id="ARBA00022741"/>
    </source>
</evidence>
<feature type="domain" description="AAA+ ATPase" evidence="9">
    <location>
        <begin position="651"/>
        <end position="887"/>
    </location>
</feature>
<evidence type="ECO:0000259" key="9">
    <source>
        <dbReference type="SMART" id="SM00382"/>
    </source>
</evidence>
<dbReference type="InterPro" id="IPR027417">
    <property type="entry name" value="P-loop_NTPase"/>
</dbReference>
<evidence type="ECO:0000256" key="4">
    <source>
        <dbReference type="ARBA" id="ARBA00017143"/>
    </source>
</evidence>
<evidence type="ECO:0000313" key="10">
    <source>
        <dbReference type="EMBL" id="KAK6187409.1"/>
    </source>
</evidence>
<dbReference type="InterPro" id="IPR011704">
    <property type="entry name" value="ATPase_dyneun-rel_AAA"/>
</dbReference>
<feature type="domain" description="AAA+ ATPase" evidence="9">
    <location>
        <begin position="311"/>
        <end position="496"/>
    </location>
</feature>
<proteinExistence type="inferred from homology"/>
<dbReference type="FunFam" id="3.40.50.300:FF:000764">
    <property type="entry name" value="Midasin"/>
    <property type="match status" value="1"/>
</dbReference>
<dbReference type="InterPro" id="IPR003593">
    <property type="entry name" value="AAA+_ATPase"/>
</dbReference>
<accession>A0AAN8PZZ5</accession>
<dbReference type="CDD" id="cd00009">
    <property type="entry name" value="AAA"/>
    <property type="match status" value="3"/>
</dbReference>
<dbReference type="EMBL" id="JAZGQO010000004">
    <property type="protein sequence ID" value="KAK6187409.1"/>
    <property type="molecule type" value="Genomic_DNA"/>
</dbReference>
<dbReference type="Pfam" id="PF17867">
    <property type="entry name" value="AAA_lid_7"/>
    <property type="match status" value="3"/>
</dbReference>
<sequence length="2113" mass="237376">MEKLNTRWQLTQALDQLCKNDSTCAAKLTSFLRNKKWKPNERQQLLTEISSLFLEPQCTASICCYLRPLALDIAERIKSTIIHSDGNKQNKQLVRFTVALSRAIRICPDLKSLTLNFMKTHKPLTCQTEDEETVEPRKKKAKKDKMLDLTLCQTAWYLVDALGPDVKDYIPLDRLLDKLSSTDHDVRWYCVLTVSKLLNMSNHEKELFTRKYFTMEEEHELTIRDFTEEEKFKCKYLKICDVVAMETSNKSETSRTLQQIVPSDLHQNVVEVCGVLLPKLTDIGEQSDHTSLVPVSSMLNNLRSLALAVASGSPVLLQGPVGSGKTSIVEHLAHLTGRHSSPSLMKIQLGDQTDSKALLGIYRCTEIPGEFVWQPGILTQAVIDGHWVLLEDIDYAPMDVVSVLLPLLENQTLSVPGHGDNIQSSPNFRLFATQRLIGGVGGWHRQQSGSSVLLEKMWTKIHVEPLSRRELAQVIVCRYPCLESIKDRILDVYFLLSAGKHDIDTDITSSLEIDTTGKFLSLDGRLISTRDLMTWCGRISVDFDVQSSSTANKVFQEACDCFVSCIAKPDKRLAVAEAIGAKLNINKVKAEYYCNKYKPDIEITSDLFTVGRVSVPKVHTTDANINRSFSTFSFTRQSVSLLEKVGVCLTRNEPVLLVGETGTGKTSSVQFLAQQLGHKLHVVNMNQQSDSTDLLGGFKPVDIKFLILPFREEFEILFCQSFSRKQNARFLGHIQDCFSKRKWSDLLQLIDHTTTSALKKFQKDDMLLSKWKTIERRQQQLKIQIKQTENVLAFTFIEGTLVKAIKQGDWVLLDEINLASAETLECLCGLLESTTGSIILTERGDIEPVVRHENFRLFACMNPATDVGKKDLTPGIRNRFTEFYVEELTDESDLRILINDYLSGLALTANHLSGIVKFYASIRTAANKSLVDGTGHKPHYSLRTLCRALRYAATNPCGQSSRSLYEGFCLSFLTQLDRKSHPVVEQLVCKHVIGNSNVKSLLSHSLPEPTSGKHLLFEGYWISQGASEPVVPEGYILTPSVRANLRDLSRIVSAGQHPVLLQGETSVGKTSLITWLAKSTGNVCVRVNNHEHTDLQEYVGCYAADEAGKLIFKEGVLVEAMRKGHWIILDELNLAPTDVLEALNRLLDDNRELFIPETQITVKAHKKFMLFATQNPAGQYGGRKILSRAFRNRFIELHFDEIPSIELENILHLRCSIPQSYAKRLVAVMLELQTRRRSSGVFAGKQGFMTLRDLFRWAERYNSPDVQPSKKYYDWDQHLADHGYMLLAGRVRKPEECQVIQEVINKHFKRKVDPGRLFNLNSETSTTTASLLNTALGQSQPGFQHVVWTYSMRRLAVLIGQAIRFKEPVLLVGETGCGKTTVCQLYAALKQSKLYGVNCHLHTESADFLGGLRPVRSHTIDEDEESKEHKLFEWVDGPLVLAMKEAAMFLIDEISLADDSVLERLNSVLEPERRLLLAEKGGGDSDQNESEDVIAEEKFRIFATMNPGGDFGKKELSPALRNRFTEIWCPPSKRREDMIEIIEHNLKPGLHLSNQQDGSSGIGPAIMDFIQWFTNNEIGKRVTVSIRDILSWVNFINVCSVNDDCIHGDDMTSGYLDVAVAYIHGACLVFLDSLGSGPTNVGSDFNPTVARDTCVEFLLQQINKLSGRTYTPEDLGLGHSKHELDVKTTDKYFSIPPFTIHKGPLSGQECDKYALKAPTTCLNALRILRGLQLSRPLLLEGSPGVGKTSLVTAIARNTGRELVRINLSEQTDVTDLFGADLPVEGEKGGTFAWRDGPLLQALKAGHWVVLDELNLASQSVLEGLNACLDHRGEVYIPELGKTFQINHEETRIFGCQNPLHQGGGRKGLPRSFLNRFTQVYVEPLKREDLLFIAESMYPKIPQQLLASMVDFNMAIHDTTVVKKSWGSRGGPWEFNLRDLFRWCDLLLANQVNGRYCPGEYMSLIYSDRMRTVQDKQKVYELFESYFKDEKVYKSSRCVSIGQDVLQVGHSFLPRVQCETLLSSRSSLKILHHSLQPLESIIKCVEMNWMAILVGPQASGKTSLIRLLAELTGNPLHVLPMNSSMDTTELLGGFEQVNCLLIKIVGKIYVTGDG</sequence>
<dbReference type="Pfam" id="PF21108">
    <property type="entry name" value="MDN1_4th"/>
    <property type="match status" value="1"/>
</dbReference>
<keyword evidence="6" id="KW-0067">ATP-binding</keyword>
<dbReference type="GO" id="GO:0005654">
    <property type="term" value="C:nucleoplasm"/>
    <property type="evidence" value="ECO:0007669"/>
    <property type="project" value="UniProtKB-SubCell"/>
</dbReference>
<comment type="subcellular location">
    <subcellularLocation>
        <location evidence="1">Nucleus</location>
        <location evidence="1">Nucleolus</location>
    </subcellularLocation>
    <subcellularLocation>
        <location evidence="2">Nucleus</location>
        <location evidence="2">Nucleoplasm</location>
    </subcellularLocation>
</comment>
<keyword evidence="5" id="KW-0547">Nucleotide-binding</keyword>
<evidence type="ECO:0000256" key="7">
    <source>
        <dbReference type="ARBA" id="ARBA00023186"/>
    </source>
</evidence>
<feature type="domain" description="AAA+ ATPase" evidence="9">
    <location>
        <begin position="1733"/>
        <end position="1886"/>
    </location>
</feature>
<feature type="domain" description="AAA+ ATPase" evidence="9">
    <location>
        <begin position="1055"/>
        <end position="1200"/>
    </location>
</feature>
<dbReference type="GO" id="GO:0000055">
    <property type="term" value="P:ribosomal large subunit export from nucleus"/>
    <property type="evidence" value="ECO:0007669"/>
    <property type="project" value="TreeGrafter"/>
</dbReference>
<keyword evidence="7" id="KW-0143">Chaperone</keyword>
<evidence type="ECO:0000256" key="3">
    <source>
        <dbReference type="ARBA" id="ARBA00007188"/>
    </source>
</evidence>
<dbReference type="FunFam" id="3.40.50.300:FF:000142">
    <property type="entry name" value="Midasin"/>
    <property type="match status" value="1"/>
</dbReference>
<dbReference type="FunFam" id="3.40.50.300:FF:000956">
    <property type="entry name" value="Midasin"/>
    <property type="match status" value="1"/>
</dbReference>
<dbReference type="GO" id="GO:0030687">
    <property type="term" value="C:preribosome, large subunit precursor"/>
    <property type="evidence" value="ECO:0007669"/>
    <property type="project" value="TreeGrafter"/>
</dbReference>
<dbReference type="Pfam" id="PF17865">
    <property type="entry name" value="AAA_lid_5"/>
    <property type="match status" value="1"/>
</dbReference>
<dbReference type="InterPro" id="IPR041190">
    <property type="entry name" value="Midasin_AAA_lid_5"/>
</dbReference>
<dbReference type="PANTHER" id="PTHR48103:SF2">
    <property type="entry name" value="MIDASIN"/>
    <property type="match status" value="1"/>
</dbReference>
<comment type="similarity">
    <text evidence="3">Belongs to the midasin family.</text>
</comment>
<dbReference type="GO" id="GO:0016887">
    <property type="term" value="F:ATP hydrolysis activity"/>
    <property type="evidence" value="ECO:0007669"/>
    <property type="project" value="InterPro"/>
</dbReference>
<dbReference type="GO" id="GO:0000027">
    <property type="term" value="P:ribosomal large subunit assembly"/>
    <property type="evidence" value="ECO:0007669"/>
    <property type="project" value="TreeGrafter"/>
</dbReference>
<dbReference type="GO" id="GO:0005524">
    <property type="term" value="F:ATP binding"/>
    <property type="evidence" value="ECO:0007669"/>
    <property type="project" value="UniProtKB-KW"/>
</dbReference>
<evidence type="ECO:0000256" key="6">
    <source>
        <dbReference type="ARBA" id="ARBA00022840"/>
    </source>
</evidence>
<name>A0AAN8PZZ5_PATCE</name>
<evidence type="ECO:0000256" key="2">
    <source>
        <dbReference type="ARBA" id="ARBA00004642"/>
    </source>
</evidence>
<organism evidence="10 11">
    <name type="scientific">Patella caerulea</name>
    <name type="common">Rayed Mediterranean limpet</name>
    <dbReference type="NCBI Taxonomy" id="87958"/>
    <lineage>
        <taxon>Eukaryota</taxon>
        <taxon>Metazoa</taxon>
        <taxon>Spiralia</taxon>
        <taxon>Lophotrochozoa</taxon>
        <taxon>Mollusca</taxon>
        <taxon>Gastropoda</taxon>
        <taxon>Patellogastropoda</taxon>
        <taxon>Patelloidea</taxon>
        <taxon>Patellidae</taxon>
        <taxon>Patella</taxon>
    </lineage>
</organism>
<gene>
    <name evidence="10" type="ORF">SNE40_005446</name>
</gene>
<evidence type="ECO:0000256" key="1">
    <source>
        <dbReference type="ARBA" id="ARBA00004604"/>
    </source>
</evidence>
<dbReference type="Proteomes" id="UP001347796">
    <property type="component" value="Unassembled WGS sequence"/>
</dbReference>
<keyword evidence="11" id="KW-1185">Reference proteome</keyword>
<evidence type="ECO:0000313" key="11">
    <source>
        <dbReference type="Proteomes" id="UP001347796"/>
    </source>
</evidence>
<evidence type="ECO:0000256" key="8">
    <source>
        <dbReference type="ARBA" id="ARBA00023242"/>
    </source>
</evidence>
<comment type="caution">
    <text evidence="10">The sequence shown here is derived from an EMBL/GenBank/DDBJ whole genome shotgun (WGS) entry which is preliminary data.</text>
</comment>
<keyword evidence="8" id="KW-0539">Nucleus</keyword>
<feature type="domain" description="AAA+ ATPase" evidence="9">
    <location>
        <begin position="1365"/>
        <end position="1534"/>
    </location>
</feature>
<dbReference type="SMART" id="SM00382">
    <property type="entry name" value="AAA"/>
    <property type="match status" value="5"/>
</dbReference>
<dbReference type="InterPro" id="IPR048617">
    <property type="entry name" value="MDN1_AAA_lid_4"/>
</dbReference>
<dbReference type="PANTHER" id="PTHR48103">
    <property type="entry name" value="MIDASIN-RELATED"/>
    <property type="match status" value="1"/>
</dbReference>
<dbReference type="Gene3D" id="3.40.50.300">
    <property type="entry name" value="P-loop containing nucleotide triphosphate hydrolases"/>
    <property type="match status" value="6"/>
</dbReference>
<dbReference type="FunFam" id="3.40.50.300:FF:000582">
    <property type="entry name" value="Midasin"/>
    <property type="match status" value="1"/>
</dbReference>
<dbReference type="GO" id="GO:0005730">
    <property type="term" value="C:nucleolus"/>
    <property type="evidence" value="ECO:0007669"/>
    <property type="project" value="UniProtKB-SubCell"/>
</dbReference>
<dbReference type="Pfam" id="PF07728">
    <property type="entry name" value="AAA_5"/>
    <property type="match status" value="6"/>
</dbReference>
<reference evidence="10 11" key="1">
    <citation type="submission" date="2024-01" db="EMBL/GenBank/DDBJ databases">
        <title>The genome of the rayed Mediterranean limpet Patella caerulea (Linnaeus, 1758).</title>
        <authorList>
            <person name="Anh-Thu Weber A."/>
            <person name="Halstead-Nussloch G."/>
        </authorList>
    </citation>
    <scope>NUCLEOTIDE SEQUENCE [LARGE SCALE GENOMIC DNA]</scope>
    <source>
        <strain evidence="10">AATW-2023a</strain>
        <tissue evidence="10">Whole specimen</tissue>
    </source>
</reference>
<dbReference type="InterPro" id="IPR040848">
    <property type="entry name" value="AAA_lid_7"/>
</dbReference>